<dbReference type="Proteomes" id="UP000661193">
    <property type="component" value="Unassembled WGS sequence"/>
</dbReference>
<dbReference type="Gene3D" id="2.60.40.1240">
    <property type="match status" value="1"/>
</dbReference>
<dbReference type="Pfam" id="PF11611">
    <property type="entry name" value="DUF4352"/>
    <property type="match status" value="1"/>
</dbReference>
<comment type="caution">
    <text evidence="5">The sequence shown here is derived from an EMBL/GenBank/DDBJ whole genome shotgun (WGS) entry which is preliminary data.</text>
</comment>
<evidence type="ECO:0000256" key="1">
    <source>
        <dbReference type="ARBA" id="ARBA00022729"/>
    </source>
</evidence>
<evidence type="ECO:0000256" key="3">
    <source>
        <dbReference type="SAM" id="SignalP"/>
    </source>
</evidence>
<gene>
    <name evidence="5" type="ORF">JMF97_03740</name>
</gene>
<evidence type="ECO:0000313" key="5">
    <source>
        <dbReference type="EMBL" id="MBL6275272.1"/>
    </source>
</evidence>
<name>A0ABS1UG21_9ACTN</name>
<dbReference type="InterPro" id="IPR029051">
    <property type="entry name" value="DUF4352"/>
</dbReference>
<dbReference type="InterPro" id="IPR029050">
    <property type="entry name" value="Immunoprotect_excell_Ig-like"/>
</dbReference>
<keyword evidence="6" id="KW-1185">Reference proteome</keyword>
<sequence>MPTLIGVAATLVLCCGGSMIVALVGDPATTDTSTAAGSAPPPVTEAKPSPAPPTTPDSKEPEPEPTEDEPKTYKIGKPVRGGDFEFVVHGVKCGINSVGDSFLNTKAQGVFCRADISVKNVTKKEQLFHADGTVTAQDGSGREYGANGTAGIYGNKDGAGFLNEINPGNSIRAFVYFDVPKGTKLTSITFDAGLFTFAEDAVVKL</sequence>
<feature type="compositionally biased region" description="Basic and acidic residues" evidence="2">
    <location>
        <begin position="57"/>
        <end position="72"/>
    </location>
</feature>
<evidence type="ECO:0000259" key="4">
    <source>
        <dbReference type="Pfam" id="PF11611"/>
    </source>
</evidence>
<evidence type="ECO:0000313" key="6">
    <source>
        <dbReference type="Proteomes" id="UP000661193"/>
    </source>
</evidence>
<protein>
    <submittedName>
        <fullName evidence="5">DUF4352 domain-containing protein</fullName>
    </submittedName>
</protein>
<proteinExistence type="predicted"/>
<dbReference type="EMBL" id="JAETXL010000001">
    <property type="protein sequence ID" value="MBL6275272.1"/>
    <property type="molecule type" value="Genomic_DNA"/>
</dbReference>
<feature type="region of interest" description="Disordered" evidence="2">
    <location>
        <begin position="30"/>
        <end position="76"/>
    </location>
</feature>
<reference evidence="5 6" key="1">
    <citation type="submission" date="2021-01" db="EMBL/GenBank/DDBJ databases">
        <title>Genome sequencing of Micromonospora fiedleri MG-37.</title>
        <authorList>
            <person name="Moreland P.E.J."/>
            <person name="Stach J.E.M."/>
        </authorList>
    </citation>
    <scope>NUCLEOTIDE SEQUENCE [LARGE SCALE GENOMIC DNA]</scope>
    <source>
        <strain evidence="5 6">MG-37</strain>
    </source>
</reference>
<keyword evidence="1 3" id="KW-0732">Signal</keyword>
<accession>A0ABS1UG21</accession>
<feature type="chain" id="PRO_5047211136" evidence="3">
    <location>
        <begin position="25"/>
        <end position="205"/>
    </location>
</feature>
<evidence type="ECO:0000256" key="2">
    <source>
        <dbReference type="SAM" id="MobiDB-lite"/>
    </source>
</evidence>
<organism evidence="5 6">
    <name type="scientific">Micromonospora fiedleri</name>
    <dbReference type="NCBI Taxonomy" id="1157498"/>
    <lineage>
        <taxon>Bacteria</taxon>
        <taxon>Bacillati</taxon>
        <taxon>Actinomycetota</taxon>
        <taxon>Actinomycetes</taxon>
        <taxon>Micromonosporales</taxon>
        <taxon>Micromonosporaceae</taxon>
        <taxon>Micromonospora</taxon>
    </lineage>
</organism>
<feature type="domain" description="DUF4352" evidence="4">
    <location>
        <begin position="73"/>
        <end position="195"/>
    </location>
</feature>
<feature type="compositionally biased region" description="Pro residues" evidence="2">
    <location>
        <begin position="39"/>
        <end position="55"/>
    </location>
</feature>
<feature type="signal peptide" evidence="3">
    <location>
        <begin position="1"/>
        <end position="24"/>
    </location>
</feature>